<proteinExistence type="predicted"/>
<protein>
    <submittedName>
        <fullName evidence="1">Uncharacterized protein</fullName>
    </submittedName>
</protein>
<evidence type="ECO:0000313" key="1">
    <source>
        <dbReference type="EMBL" id="JAE22979.1"/>
    </source>
</evidence>
<dbReference type="EMBL" id="GBRH01174917">
    <property type="protein sequence ID" value="JAE22979.1"/>
    <property type="molecule type" value="Transcribed_RNA"/>
</dbReference>
<sequence length="43" mass="4893">MEYYSIVYRKLSDPTIFVSCKGDPLSLSWKIIVLYIIAGHGTN</sequence>
<accession>A0A0A9GHQ8</accession>
<reference evidence="1" key="1">
    <citation type="submission" date="2014-09" db="EMBL/GenBank/DDBJ databases">
        <authorList>
            <person name="Magalhaes I.L.F."/>
            <person name="Oliveira U."/>
            <person name="Santos F.R."/>
            <person name="Vidigal T.H.D.A."/>
            <person name="Brescovit A.D."/>
            <person name="Santos A.J."/>
        </authorList>
    </citation>
    <scope>NUCLEOTIDE SEQUENCE</scope>
    <source>
        <tissue evidence="1">Shoot tissue taken approximately 20 cm above the soil surface</tissue>
    </source>
</reference>
<dbReference type="AlphaFoldDB" id="A0A0A9GHQ8"/>
<organism evidence="1">
    <name type="scientific">Arundo donax</name>
    <name type="common">Giant reed</name>
    <name type="synonym">Donax arundinaceus</name>
    <dbReference type="NCBI Taxonomy" id="35708"/>
    <lineage>
        <taxon>Eukaryota</taxon>
        <taxon>Viridiplantae</taxon>
        <taxon>Streptophyta</taxon>
        <taxon>Embryophyta</taxon>
        <taxon>Tracheophyta</taxon>
        <taxon>Spermatophyta</taxon>
        <taxon>Magnoliopsida</taxon>
        <taxon>Liliopsida</taxon>
        <taxon>Poales</taxon>
        <taxon>Poaceae</taxon>
        <taxon>PACMAD clade</taxon>
        <taxon>Arundinoideae</taxon>
        <taxon>Arundineae</taxon>
        <taxon>Arundo</taxon>
    </lineage>
</organism>
<reference evidence="1" key="2">
    <citation type="journal article" date="2015" name="Data Brief">
        <title>Shoot transcriptome of the giant reed, Arundo donax.</title>
        <authorList>
            <person name="Barrero R.A."/>
            <person name="Guerrero F.D."/>
            <person name="Moolhuijzen P."/>
            <person name="Goolsby J.A."/>
            <person name="Tidwell J."/>
            <person name="Bellgard S.E."/>
            <person name="Bellgard M.I."/>
        </authorList>
    </citation>
    <scope>NUCLEOTIDE SEQUENCE</scope>
    <source>
        <tissue evidence="1">Shoot tissue taken approximately 20 cm above the soil surface</tissue>
    </source>
</reference>
<name>A0A0A9GHQ8_ARUDO</name>